<evidence type="ECO:0000313" key="3">
    <source>
        <dbReference type="EMBL" id="KAA3473609.1"/>
    </source>
</evidence>
<keyword evidence="2" id="KW-1133">Transmembrane helix</keyword>
<gene>
    <name evidence="3" type="ORF">EPI10_023973</name>
</gene>
<evidence type="ECO:0000256" key="1">
    <source>
        <dbReference type="SAM" id="MobiDB-lite"/>
    </source>
</evidence>
<accession>A0A5B6VVQ2</accession>
<feature type="transmembrane region" description="Helical" evidence="2">
    <location>
        <begin position="29"/>
        <end position="48"/>
    </location>
</feature>
<organism evidence="3 4">
    <name type="scientific">Gossypium australe</name>
    <dbReference type="NCBI Taxonomy" id="47621"/>
    <lineage>
        <taxon>Eukaryota</taxon>
        <taxon>Viridiplantae</taxon>
        <taxon>Streptophyta</taxon>
        <taxon>Embryophyta</taxon>
        <taxon>Tracheophyta</taxon>
        <taxon>Spermatophyta</taxon>
        <taxon>Magnoliopsida</taxon>
        <taxon>eudicotyledons</taxon>
        <taxon>Gunneridae</taxon>
        <taxon>Pentapetalae</taxon>
        <taxon>rosids</taxon>
        <taxon>malvids</taxon>
        <taxon>Malvales</taxon>
        <taxon>Malvaceae</taxon>
        <taxon>Malvoideae</taxon>
        <taxon>Gossypium</taxon>
    </lineage>
</organism>
<proteinExistence type="predicted"/>
<keyword evidence="4" id="KW-1185">Reference proteome</keyword>
<comment type="caution">
    <text evidence="3">The sequence shown here is derived from an EMBL/GenBank/DDBJ whole genome shotgun (WGS) entry which is preliminary data.</text>
</comment>
<dbReference type="AlphaFoldDB" id="A0A5B6VVQ2"/>
<feature type="region of interest" description="Disordered" evidence="1">
    <location>
        <begin position="72"/>
        <end position="91"/>
    </location>
</feature>
<evidence type="ECO:0000256" key="2">
    <source>
        <dbReference type="SAM" id="Phobius"/>
    </source>
</evidence>
<dbReference type="EMBL" id="SMMG02000005">
    <property type="protein sequence ID" value="KAA3473609.1"/>
    <property type="molecule type" value="Genomic_DNA"/>
</dbReference>
<protein>
    <submittedName>
        <fullName evidence="3">Uncharacterized protein</fullName>
    </submittedName>
</protein>
<keyword evidence="2" id="KW-0812">Transmembrane</keyword>
<sequence length="91" mass="10613">MLSCGMRSPLFKNWIMSPYTRREKDSRSYYVYALTIGFHIASIWRHFIMVSTDTQVALRSGKTLEPKEVVVEDEPIEKEESQPTVEFPTPE</sequence>
<name>A0A5B6VVQ2_9ROSI</name>
<keyword evidence="2" id="KW-0472">Membrane</keyword>
<evidence type="ECO:0000313" key="4">
    <source>
        <dbReference type="Proteomes" id="UP000325315"/>
    </source>
</evidence>
<reference evidence="4" key="1">
    <citation type="journal article" date="2019" name="Plant Biotechnol. J.">
        <title>Genome sequencing of the Australian wild diploid species Gossypium australe highlights disease resistance and delayed gland morphogenesis.</title>
        <authorList>
            <person name="Cai Y."/>
            <person name="Cai X."/>
            <person name="Wang Q."/>
            <person name="Wang P."/>
            <person name="Zhang Y."/>
            <person name="Cai C."/>
            <person name="Xu Y."/>
            <person name="Wang K."/>
            <person name="Zhou Z."/>
            <person name="Wang C."/>
            <person name="Geng S."/>
            <person name="Li B."/>
            <person name="Dong Q."/>
            <person name="Hou Y."/>
            <person name="Wang H."/>
            <person name="Ai P."/>
            <person name="Liu Z."/>
            <person name="Yi F."/>
            <person name="Sun M."/>
            <person name="An G."/>
            <person name="Cheng J."/>
            <person name="Zhang Y."/>
            <person name="Shi Q."/>
            <person name="Xie Y."/>
            <person name="Shi X."/>
            <person name="Chang Y."/>
            <person name="Huang F."/>
            <person name="Chen Y."/>
            <person name="Hong S."/>
            <person name="Mi L."/>
            <person name="Sun Q."/>
            <person name="Zhang L."/>
            <person name="Zhou B."/>
            <person name="Peng R."/>
            <person name="Zhang X."/>
            <person name="Liu F."/>
        </authorList>
    </citation>
    <scope>NUCLEOTIDE SEQUENCE [LARGE SCALE GENOMIC DNA]</scope>
    <source>
        <strain evidence="4">cv. PA1801</strain>
    </source>
</reference>
<dbReference type="Proteomes" id="UP000325315">
    <property type="component" value="Unassembled WGS sequence"/>
</dbReference>